<evidence type="ECO:0000313" key="1">
    <source>
        <dbReference type="EMBL" id="TFK33351.1"/>
    </source>
</evidence>
<protein>
    <submittedName>
        <fullName evidence="1">Uncharacterized protein</fullName>
    </submittedName>
</protein>
<sequence>MQVYWWPPVDVFEESGYWPGYWSEIAERWFQNHLTKIRNDKFKPTTRKNWKSLVKGGRAELQKVSHANESIARQYLLQGAVDTI</sequence>
<gene>
    <name evidence="1" type="ORF">BDQ12DRAFT_442491</name>
</gene>
<evidence type="ECO:0000313" key="2">
    <source>
        <dbReference type="Proteomes" id="UP000308652"/>
    </source>
</evidence>
<dbReference type="EMBL" id="ML213650">
    <property type="protein sequence ID" value="TFK33351.1"/>
    <property type="molecule type" value="Genomic_DNA"/>
</dbReference>
<accession>A0A5C3LX41</accession>
<proteinExistence type="predicted"/>
<dbReference type="Proteomes" id="UP000308652">
    <property type="component" value="Unassembled WGS sequence"/>
</dbReference>
<dbReference type="OrthoDB" id="3270336at2759"/>
<dbReference type="AlphaFoldDB" id="A0A5C3LX41"/>
<reference evidence="1 2" key="1">
    <citation type="journal article" date="2019" name="Nat. Ecol. Evol.">
        <title>Megaphylogeny resolves global patterns of mushroom evolution.</title>
        <authorList>
            <person name="Varga T."/>
            <person name="Krizsan K."/>
            <person name="Foldi C."/>
            <person name="Dima B."/>
            <person name="Sanchez-Garcia M."/>
            <person name="Sanchez-Ramirez S."/>
            <person name="Szollosi G.J."/>
            <person name="Szarkandi J.G."/>
            <person name="Papp V."/>
            <person name="Albert L."/>
            <person name="Andreopoulos W."/>
            <person name="Angelini C."/>
            <person name="Antonin V."/>
            <person name="Barry K.W."/>
            <person name="Bougher N.L."/>
            <person name="Buchanan P."/>
            <person name="Buyck B."/>
            <person name="Bense V."/>
            <person name="Catcheside P."/>
            <person name="Chovatia M."/>
            <person name="Cooper J."/>
            <person name="Damon W."/>
            <person name="Desjardin D."/>
            <person name="Finy P."/>
            <person name="Geml J."/>
            <person name="Haridas S."/>
            <person name="Hughes K."/>
            <person name="Justo A."/>
            <person name="Karasinski D."/>
            <person name="Kautmanova I."/>
            <person name="Kiss B."/>
            <person name="Kocsube S."/>
            <person name="Kotiranta H."/>
            <person name="LaButti K.M."/>
            <person name="Lechner B.E."/>
            <person name="Liimatainen K."/>
            <person name="Lipzen A."/>
            <person name="Lukacs Z."/>
            <person name="Mihaltcheva S."/>
            <person name="Morgado L.N."/>
            <person name="Niskanen T."/>
            <person name="Noordeloos M.E."/>
            <person name="Ohm R.A."/>
            <person name="Ortiz-Santana B."/>
            <person name="Ovrebo C."/>
            <person name="Racz N."/>
            <person name="Riley R."/>
            <person name="Savchenko A."/>
            <person name="Shiryaev A."/>
            <person name="Soop K."/>
            <person name="Spirin V."/>
            <person name="Szebenyi C."/>
            <person name="Tomsovsky M."/>
            <person name="Tulloss R.E."/>
            <person name="Uehling J."/>
            <person name="Grigoriev I.V."/>
            <person name="Vagvolgyi C."/>
            <person name="Papp T."/>
            <person name="Martin F.M."/>
            <person name="Miettinen O."/>
            <person name="Hibbett D.S."/>
            <person name="Nagy L.G."/>
        </authorList>
    </citation>
    <scope>NUCLEOTIDE SEQUENCE [LARGE SCALE GENOMIC DNA]</scope>
    <source>
        <strain evidence="1 2">CBS 166.37</strain>
    </source>
</reference>
<keyword evidence="2" id="KW-1185">Reference proteome</keyword>
<name>A0A5C3LX41_9AGAR</name>
<organism evidence="1 2">
    <name type="scientific">Crucibulum laeve</name>
    <dbReference type="NCBI Taxonomy" id="68775"/>
    <lineage>
        <taxon>Eukaryota</taxon>
        <taxon>Fungi</taxon>
        <taxon>Dikarya</taxon>
        <taxon>Basidiomycota</taxon>
        <taxon>Agaricomycotina</taxon>
        <taxon>Agaricomycetes</taxon>
        <taxon>Agaricomycetidae</taxon>
        <taxon>Agaricales</taxon>
        <taxon>Agaricineae</taxon>
        <taxon>Nidulariaceae</taxon>
        <taxon>Crucibulum</taxon>
    </lineage>
</organism>